<evidence type="ECO:0000259" key="1">
    <source>
        <dbReference type="Pfam" id="PF01755"/>
    </source>
</evidence>
<proteinExistence type="predicted"/>
<name>A0A1H2W2P4_9RHOB</name>
<keyword evidence="2" id="KW-0808">Transferase</keyword>
<dbReference type="EMBL" id="FNOI01000002">
    <property type="protein sequence ID" value="SDW74870.1"/>
    <property type="molecule type" value="Genomic_DNA"/>
</dbReference>
<dbReference type="Proteomes" id="UP000199441">
    <property type="component" value="Unassembled WGS sequence"/>
</dbReference>
<protein>
    <submittedName>
        <fullName evidence="2">Glycosyltransferase involved in LPS biosynthesis, GR25 family</fullName>
    </submittedName>
</protein>
<keyword evidence="3" id="KW-1185">Reference proteome</keyword>
<dbReference type="GO" id="GO:0016740">
    <property type="term" value="F:transferase activity"/>
    <property type="evidence" value="ECO:0007669"/>
    <property type="project" value="UniProtKB-KW"/>
</dbReference>
<gene>
    <name evidence="2" type="ORF">SAMN04488001_1704</name>
</gene>
<organism evidence="2 3">
    <name type="scientific">Litoreibacter albidus</name>
    <dbReference type="NCBI Taxonomy" id="670155"/>
    <lineage>
        <taxon>Bacteria</taxon>
        <taxon>Pseudomonadati</taxon>
        <taxon>Pseudomonadota</taxon>
        <taxon>Alphaproteobacteria</taxon>
        <taxon>Rhodobacterales</taxon>
        <taxon>Roseobacteraceae</taxon>
        <taxon>Litoreibacter</taxon>
    </lineage>
</organism>
<dbReference type="CDD" id="cd06532">
    <property type="entry name" value="Glyco_transf_25"/>
    <property type="match status" value="1"/>
</dbReference>
<evidence type="ECO:0000313" key="2">
    <source>
        <dbReference type="EMBL" id="SDW74870.1"/>
    </source>
</evidence>
<feature type="domain" description="Glycosyl transferase family 25" evidence="1">
    <location>
        <begin position="1"/>
        <end position="178"/>
    </location>
</feature>
<evidence type="ECO:0000313" key="3">
    <source>
        <dbReference type="Proteomes" id="UP000199441"/>
    </source>
</evidence>
<accession>A0A1H2W2P4</accession>
<dbReference type="AlphaFoldDB" id="A0A1H2W2P4"/>
<dbReference type="InterPro" id="IPR002654">
    <property type="entry name" value="Glyco_trans_25"/>
</dbReference>
<dbReference type="STRING" id="670155.SAMN04488001_1704"/>
<sequence>MTETFIIHLERASARRPHVDAMVQKSPYPAQIWPACDGAKMDPAERANLIADAAVFQPAYPFALSMGEVGCFESHRSVWRHVVENRIESALILEDDVAIDVAAFRDAVELAQSHVAELGYIQFQVRTVKAPFAVVSQAGPLALIRPQVVPLRTSAQLVSLAAAQRLLAASEQIDRPVDGFLQMFWETGVHPHCVVPSGVSDLTAEAGGSTVSCKRTLWQKLIAAAKRWTYRSQIATLSRTRG</sequence>
<reference evidence="3" key="1">
    <citation type="submission" date="2016-10" db="EMBL/GenBank/DDBJ databases">
        <authorList>
            <person name="Varghese N."/>
            <person name="Submissions S."/>
        </authorList>
    </citation>
    <scope>NUCLEOTIDE SEQUENCE [LARGE SCALE GENOMIC DNA]</scope>
    <source>
        <strain evidence="3">DSM 26922</strain>
    </source>
</reference>
<dbReference type="RefSeq" id="WP_170833420.1">
    <property type="nucleotide sequence ID" value="NZ_FNOI01000002.1"/>
</dbReference>
<dbReference type="Pfam" id="PF01755">
    <property type="entry name" value="Glyco_transf_25"/>
    <property type="match status" value="1"/>
</dbReference>